<dbReference type="Pfam" id="PF00133">
    <property type="entry name" value="tRNA-synt_1"/>
    <property type="match status" value="1"/>
</dbReference>
<dbReference type="GO" id="GO:0005524">
    <property type="term" value="F:ATP binding"/>
    <property type="evidence" value="ECO:0007669"/>
    <property type="project" value="UniProtKB-KW"/>
</dbReference>
<evidence type="ECO:0000313" key="7">
    <source>
        <dbReference type="EMBL" id="GAG46506.1"/>
    </source>
</evidence>
<dbReference type="AlphaFoldDB" id="X0ZDU3"/>
<evidence type="ECO:0000256" key="5">
    <source>
        <dbReference type="ARBA" id="ARBA00023146"/>
    </source>
</evidence>
<feature type="domain" description="Aminoacyl-tRNA synthetase class Ia" evidence="6">
    <location>
        <begin position="18"/>
        <end position="62"/>
    </location>
</feature>
<dbReference type="PANTHER" id="PTHR42780">
    <property type="entry name" value="SOLEUCYL-TRNA SYNTHETASE"/>
    <property type="match status" value="1"/>
</dbReference>
<dbReference type="InterPro" id="IPR023586">
    <property type="entry name" value="Ile-tRNA-ligase_type2"/>
</dbReference>
<dbReference type="EMBL" id="BARS01058217">
    <property type="protein sequence ID" value="GAG46506.1"/>
    <property type="molecule type" value="Genomic_DNA"/>
</dbReference>
<dbReference type="InterPro" id="IPR014729">
    <property type="entry name" value="Rossmann-like_a/b/a_fold"/>
</dbReference>
<gene>
    <name evidence="7" type="ORF">S01H1_85010</name>
</gene>
<dbReference type="SUPFAM" id="SSF52374">
    <property type="entry name" value="Nucleotidylyl transferase"/>
    <property type="match status" value="1"/>
</dbReference>
<dbReference type="Gene3D" id="3.40.50.620">
    <property type="entry name" value="HUPs"/>
    <property type="match status" value="1"/>
</dbReference>
<evidence type="ECO:0000256" key="4">
    <source>
        <dbReference type="ARBA" id="ARBA00022917"/>
    </source>
</evidence>
<evidence type="ECO:0000259" key="6">
    <source>
        <dbReference type="Pfam" id="PF00133"/>
    </source>
</evidence>
<sequence length="63" mass="7423">MFRPVSSKVSFPQLEEGILRLWKERDIFHKSIDQRPEDRLFIFYEGPPYANASPGIHHVLARV</sequence>
<comment type="caution">
    <text evidence="7">The sequence shown here is derived from an EMBL/GenBank/DDBJ whole genome shotgun (WGS) entry which is preliminary data.</text>
</comment>
<accession>X0ZDU3</accession>
<organism evidence="7">
    <name type="scientific">marine sediment metagenome</name>
    <dbReference type="NCBI Taxonomy" id="412755"/>
    <lineage>
        <taxon>unclassified sequences</taxon>
        <taxon>metagenomes</taxon>
        <taxon>ecological metagenomes</taxon>
    </lineage>
</organism>
<keyword evidence="5" id="KW-0030">Aminoacyl-tRNA synthetase</keyword>
<protein>
    <recommendedName>
        <fullName evidence="6">Aminoacyl-tRNA synthetase class Ia domain-containing protein</fullName>
    </recommendedName>
</protein>
<dbReference type="InterPro" id="IPR002300">
    <property type="entry name" value="aa-tRNA-synth_Ia"/>
</dbReference>
<keyword evidence="1" id="KW-0436">Ligase</keyword>
<keyword evidence="2" id="KW-0547">Nucleotide-binding</keyword>
<keyword evidence="4" id="KW-0648">Protein biosynthesis</keyword>
<dbReference type="GO" id="GO:0006428">
    <property type="term" value="P:isoleucyl-tRNA aminoacylation"/>
    <property type="evidence" value="ECO:0007669"/>
    <property type="project" value="TreeGrafter"/>
</dbReference>
<keyword evidence="3" id="KW-0067">ATP-binding</keyword>
<dbReference type="PANTHER" id="PTHR42780:SF1">
    <property type="entry name" value="ISOLEUCINE--TRNA LIGASE, CYTOPLASMIC"/>
    <property type="match status" value="1"/>
</dbReference>
<proteinExistence type="predicted"/>
<evidence type="ECO:0000256" key="2">
    <source>
        <dbReference type="ARBA" id="ARBA00022741"/>
    </source>
</evidence>
<evidence type="ECO:0000256" key="1">
    <source>
        <dbReference type="ARBA" id="ARBA00022598"/>
    </source>
</evidence>
<reference evidence="7" key="1">
    <citation type="journal article" date="2014" name="Front. Microbiol.">
        <title>High frequency of phylogenetically diverse reductive dehalogenase-homologous genes in deep subseafloor sedimentary metagenomes.</title>
        <authorList>
            <person name="Kawai M."/>
            <person name="Futagami T."/>
            <person name="Toyoda A."/>
            <person name="Takaki Y."/>
            <person name="Nishi S."/>
            <person name="Hori S."/>
            <person name="Arai W."/>
            <person name="Tsubouchi T."/>
            <person name="Morono Y."/>
            <person name="Uchiyama I."/>
            <person name="Ito T."/>
            <person name="Fujiyama A."/>
            <person name="Inagaki F."/>
            <person name="Takami H."/>
        </authorList>
    </citation>
    <scope>NUCLEOTIDE SEQUENCE</scope>
    <source>
        <strain evidence="7">Expedition CK06-06</strain>
    </source>
</reference>
<feature type="non-terminal residue" evidence="7">
    <location>
        <position position="63"/>
    </location>
</feature>
<dbReference type="GO" id="GO:0004822">
    <property type="term" value="F:isoleucine-tRNA ligase activity"/>
    <property type="evidence" value="ECO:0007669"/>
    <property type="project" value="InterPro"/>
</dbReference>
<evidence type="ECO:0000256" key="3">
    <source>
        <dbReference type="ARBA" id="ARBA00022840"/>
    </source>
</evidence>
<name>X0ZDU3_9ZZZZ</name>